<dbReference type="AlphaFoldDB" id="A0A9D1PV06"/>
<evidence type="ECO:0000313" key="4">
    <source>
        <dbReference type="Proteomes" id="UP000823936"/>
    </source>
</evidence>
<keyword evidence="1" id="KW-0812">Transmembrane</keyword>
<feature type="transmembrane region" description="Helical" evidence="1">
    <location>
        <begin position="15"/>
        <end position="36"/>
    </location>
</feature>
<reference evidence="3" key="1">
    <citation type="journal article" date="2021" name="PeerJ">
        <title>Extensive microbial diversity within the chicken gut microbiome revealed by metagenomics and culture.</title>
        <authorList>
            <person name="Gilroy R."/>
            <person name="Ravi A."/>
            <person name="Getino M."/>
            <person name="Pursley I."/>
            <person name="Horton D.L."/>
            <person name="Alikhan N.F."/>
            <person name="Baker D."/>
            <person name="Gharbi K."/>
            <person name="Hall N."/>
            <person name="Watson M."/>
            <person name="Adriaenssens E.M."/>
            <person name="Foster-Nyarko E."/>
            <person name="Jarju S."/>
            <person name="Secka A."/>
            <person name="Antonio M."/>
            <person name="Oren A."/>
            <person name="Chaudhuri R.R."/>
            <person name="La Ragione R."/>
            <person name="Hildebrand F."/>
            <person name="Pallen M.J."/>
        </authorList>
    </citation>
    <scope>NUCLEOTIDE SEQUENCE</scope>
    <source>
        <strain evidence="3">Gambia11-129</strain>
    </source>
</reference>
<dbReference type="EMBL" id="DXHU01000019">
    <property type="protein sequence ID" value="HIV99082.1"/>
    <property type="molecule type" value="Genomic_DNA"/>
</dbReference>
<dbReference type="Pfam" id="PF09335">
    <property type="entry name" value="VTT_dom"/>
    <property type="match status" value="1"/>
</dbReference>
<reference evidence="3" key="2">
    <citation type="submission" date="2021-04" db="EMBL/GenBank/DDBJ databases">
        <authorList>
            <person name="Gilroy R."/>
        </authorList>
    </citation>
    <scope>NUCLEOTIDE SEQUENCE</scope>
    <source>
        <strain evidence="3">Gambia11-129</strain>
    </source>
</reference>
<gene>
    <name evidence="3" type="ORF">IAB12_04840</name>
</gene>
<protein>
    <submittedName>
        <fullName evidence="3">VTT domain-containing protein</fullName>
    </submittedName>
</protein>
<feature type="domain" description="VTT" evidence="2">
    <location>
        <begin position="77"/>
        <end position="189"/>
    </location>
</feature>
<proteinExistence type="predicted"/>
<evidence type="ECO:0000259" key="2">
    <source>
        <dbReference type="Pfam" id="PF09335"/>
    </source>
</evidence>
<keyword evidence="1" id="KW-0472">Membrane</keyword>
<keyword evidence="1" id="KW-1133">Transmembrane helix</keyword>
<sequence length="190" mass="21131">MSSDTKRKPMSRRRLAIYIILGCIPLVLAFFLFRGAMSYIGEKTFQHYISIFNDHFGIFALAFYIWITDTFILPLSPMFAFPMLVQYGPFKAILASSAASALGGISAYYIGRLLVKIPLVNRSALTAHEKWGATIDKYGVGFVLIASIFPLPFSAICMAAGVMKLSSHQVALVSLTRVVRMAIYYFIFAS</sequence>
<dbReference type="Proteomes" id="UP000823936">
    <property type="component" value="Unassembled WGS sequence"/>
</dbReference>
<name>A0A9D1PV06_9SPIO</name>
<feature type="transmembrane region" description="Helical" evidence="1">
    <location>
        <begin position="92"/>
        <end position="111"/>
    </location>
</feature>
<evidence type="ECO:0000256" key="1">
    <source>
        <dbReference type="SAM" id="Phobius"/>
    </source>
</evidence>
<evidence type="ECO:0000313" key="3">
    <source>
        <dbReference type="EMBL" id="HIV99082.1"/>
    </source>
</evidence>
<feature type="transmembrane region" description="Helical" evidence="1">
    <location>
        <begin position="138"/>
        <end position="163"/>
    </location>
</feature>
<accession>A0A9D1PV06</accession>
<comment type="caution">
    <text evidence="3">The sequence shown here is derived from an EMBL/GenBank/DDBJ whole genome shotgun (WGS) entry which is preliminary data.</text>
</comment>
<organism evidence="3 4">
    <name type="scientific">Candidatus Ornithospirochaeta avicola</name>
    <dbReference type="NCBI Taxonomy" id="2840896"/>
    <lineage>
        <taxon>Bacteria</taxon>
        <taxon>Pseudomonadati</taxon>
        <taxon>Spirochaetota</taxon>
        <taxon>Spirochaetia</taxon>
        <taxon>Spirochaetales</taxon>
        <taxon>Spirochaetaceae</taxon>
        <taxon>Spirochaetaceae incertae sedis</taxon>
        <taxon>Candidatus Ornithospirochaeta</taxon>
    </lineage>
</organism>
<feature type="transmembrane region" description="Helical" evidence="1">
    <location>
        <begin position="56"/>
        <end position="80"/>
    </location>
</feature>
<dbReference type="InterPro" id="IPR032816">
    <property type="entry name" value="VTT_dom"/>
</dbReference>